<organism evidence="3 4">
    <name type="scientific">Dictyocaulus viviparus</name>
    <name type="common">Bovine lungworm</name>
    <dbReference type="NCBI Taxonomy" id="29172"/>
    <lineage>
        <taxon>Eukaryota</taxon>
        <taxon>Metazoa</taxon>
        <taxon>Ecdysozoa</taxon>
        <taxon>Nematoda</taxon>
        <taxon>Chromadorea</taxon>
        <taxon>Rhabditida</taxon>
        <taxon>Rhabditina</taxon>
        <taxon>Rhabditomorpha</taxon>
        <taxon>Strongyloidea</taxon>
        <taxon>Metastrongylidae</taxon>
        <taxon>Dictyocaulus</taxon>
    </lineage>
</organism>
<reference evidence="4" key="2">
    <citation type="journal article" date="2016" name="Sci. Rep.">
        <title>Dictyocaulus viviparus genome, variome and transcriptome elucidate lungworm biology and support future intervention.</title>
        <authorList>
            <person name="McNulty S.N."/>
            <person name="Strube C."/>
            <person name="Rosa B.A."/>
            <person name="Martin J.C."/>
            <person name="Tyagi R."/>
            <person name="Choi Y.J."/>
            <person name="Wang Q."/>
            <person name="Hallsworth Pepin K."/>
            <person name="Zhang X."/>
            <person name="Ozersky P."/>
            <person name="Wilson R.K."/>
            <person name="Sternberg P.W."/>
            <person name="Gasser R.B."/>
            <person name="Mitreva M."/>
        </authorList>
    </citation>
    <scope>NUCLEOTIDE SEQUENCE [LARGE SCALE GENOMIC DNA]</scope>
    <source>
        <strain evidence="4">HannoverDv2000</strain>
    </source>
</reference>
<feature type="transmembrane region" description="Helical" evidence="1">
    <location>
        <begin position="216"/>
        <end position="234"/>
    </location>
</feature>
<dbReference type="AlphaFoldDB" id="A0A0D8X7E2"/>
<dbReference type="PROSITE" id="PS50156">
    <property type="entry name" value="SSD"/>
    <property type="match status" value="1"/>
</dbReference>
<dbReference type="PANTHER" id="PTHR45727:SF2">
    <property type="entry name" value="NPC INTRACELLULAR CHOLESTEROL TRANSPORTER 1"/>
    <property type="match status" value="1"/>
</dbReference>
<evidence type="ECO:0000259" key="2">
    <source>
        <dbReference type="PROSITE" id="PS50156"/>
    </source>
</evidence>
<dbReference type="SUPFAM" id="SSF82866">
    <property type="entry name" value="Multidrug efflux transporter AcrB transmembrane domain"/>
    <property type="match status" value="1"/>
</dbReference>
<dbReference type="GO" id="GO:0042632">
    <property type="term" value="P:cholesterol homeostasis"/>
    <property type="evidence" value="ECO:0007669"/>
    <property type="project" value="TreeGrafter"/>
</dbReference>
<dbReference type="GO" id="GO:0030299">
    <property type="term" value="P:intestinal cholesterol absorption"/>
    <property type="evidence" value="ECO:0007669"/>
    <property type="project" value="TreeGrafter"/>
</dbReference>
<evidence type="ECO:0000256" key="1">
    <source>
        <dbReference type="SAM" id="Phobius"/>
    </source>
</evidence>
<gene>
    <name evidence="3" type="ORF">DICVIV_13588</name>
</gene>
<evidence type="ECO:0000313" key="4">
    <source>
        <dbReference type="Proteomes" id="UP000053766"/>
    </source>
</evidence>
<dbReference type="STRING" id="29172.A0A0D8X7E2"/>
<keyword evidence="1" id="KW-0472">Membrane</keyword>
<feature type="transmembrane region" description="Helical" evidence="1">
    <location>
        <begin position="59"/>
        <end position="83"/>
    </location>
</feature>
<feature type="transmembrane region" description="Helical" evidence="1">
    <location>
        <begin position="28"/>
        <end position="52"/>
    </location>
</feature>
<proteinExistence type="predicted"/>
<dbReference type="Pfam" id="PF12349">
    <property type="entry name" value="Sterol-sensing"/>
    <property type="match status" value="1"/>
</dbReference>
<feature type="transmembrane region" description="Helical" evidence="1">
    <location>
        <begin position="103"/>
        <end position="125"/>
    </location>
</feature>
<sequence>MIGYVALALRQYIVTGNNLLSLLVHSKIVAGVTGVAIIMRSVASSIGVFSLYGIGTSKAALVVLVFIVLAVGVNRIFIFIQAYQVLSVGQSVEDRIAHICGQVMPSMLLSALTESLWFFVAIFVWDCKREKDARFQKKGKPEVMYHCKLESERVESEGYIFEFMQKYVAPRLMRKWMRMTVLVVFILWFCCSLCIFPFLNPVCMFSTLTYWRCFDFISHSLIIQNVYIFIWRLVNVSLRKILSSVREI</sequence>
<dbReference type="InterPro" id="IPR000731">
    <property type="entry name" value="SSD"/>
</dbReference>
<dbReference type="Proteomes" id="UP000053766">
    <property type="component" value="Unassembled WGS sequence"/>
</dbReference>
<keyword evidence="4" id="KW-1185">Reference proteome</keyword>
<evidence type="ECO:0000313" key="3">
    <source>
        <dbReference type="EMBL" id="KJH40453.1"/>
    </source>
</evidence>
<dbReference type="GO" id="GO:0005886">
    <property type="term" value="C:plasma membrane"/>
    <property type="evidence" value="ECO:0007669"/>
    <property type="project" value="TreeGrafter"/>
</dbReference>
<reference evidence="3 4" key="1">
    <citation type="submission" date="2013-11" db="EMBL/GenBank/DDBJ databases">
        <title>Draft genome of the bovine lungworm Dictyocaulus viviparus.</title>
        <authorList>
            <person name="Mitreva M."/>
        </authorList>
    </citation>
    <scope>NUCLEOTIDE SEQUENCE [LARGE SCALE GENOMIC DNA]</scope>
    <source>
        <strain evidence="3 4">HannoverDv2000</strain>
    </source>
</reference>
<keyword evidence="1" id="KW-1133">Transmembrane helix</keyword>
<dbReference type="InterPro" id="IPR053958">
    <property type="entry name" value="HMGCR/SNAP/NPC1-like_SSD"/>
</dbReference>
<dbReference type="OrthoDB" id="5833275at2759"/>
<feature type="transmembrane region" description="Helical" evidence="1">
    <location>
        <begin position="181"/>
        <end position="210"/>
    </location>
</feature>
<dbReference type="PANTHER" id="PTHR45727">
    <property type="entry name" value="NPC INTRACELLULAR CHOLESTEROL TRANSPORTER 1"/>
    <property type="match status" value="1"/>
</dbReference>
<feature type="domain" description="SSD" evidence="2">
    <location>
        <begin position="1"/>
        <end position="124"/>
    </location>
</feature>
<dbReference type="GO" id="GO:0015485">
    <property type="term" value="F:cholesterol binding"/>
    <property type="evidence" value="ECO:0007669"/>
    <property type="project" value="TreeGrafter"/>
</dbReference>
<protein>
    <recommendedName>
        <fullName evidence="2">SSD domain-containing protein</fullName>
    </recommendedName>
</protein>
<keyword evidence="1" id="KW-0812">Transmembrane</keyword>
<dbReference type="GO" id="GO:0015918">
    <property type="term" value="P:sterol transport"/>
    <property type="evidence" value="ECO:0007669"/>
    <property type="project" value="TreeGrafter"/>
</dbReference>
<accession>A0A0D8X7E2</accession>
<dbReference type="EMBL" id="KN717203">
    <property type="protein sequence ID" value="KJH40453.1"/>
    <property type="molecule type" value="Genomic_DNA"/>
</dbReference>
<name>A0A0D8X7E2_DICVI</name>